<protein>
    <recommendedName>
        <fullName evidence="2 3">Peroxisomal membrane protein PEX16</fullName>
    </recommendedName>
</protein>
<comment type="similarity">
    <text evidence="1 3">Belongs to the peroxin-16 family.</text>
</comment>
<keyword evidence="3" id="KW-0576">Peroxisome</keyword>
<evidence type="ECO:0000256" key="2">
    <source>
        <dbReference type="ARBA" id="ARBA00018577"/>
    </source>
</evidence>
<accession>A0AAN8XG65</accession>
<dbReference type="Proteomes" id="UP001381693">
    <property type="component" value="Unassembled WGS sequence"/>
</dbReference>
<keyword evidence="6" id="KW-1185">Reference proteome</keyword>
<feature type="region of interest" description="Disordered" evidence="4">
    <location>
        <begin position="158"/>
        <end position="180"/>
    </location>
</feature>
<comment type="subcellular location">
    <subcellularLocation>
        <location evidence="3">Peroxisome membrane</location>
    </subcellularLocation>
</comment>
<dbReference type="EMBL" id="JAXCGZ010002604">
    <property type="protein sequence ID" value="KAK7083727.1"/>
    <property type="molecule type" value="Genomic_DNA"/>
</dbReference>
<evidence type="ECO:0000256" key="3">
    <source>
        <dbReference type="RuleBase" id="RU365003"/>
    </source>
</evidence>
<dbReference type="PANTHER" id="PTHR13299:SF0">
    <property type="entry name" value="PEROXISOMAL MEMBRANE PROTEIN PEX16"/>
    <property type="match status" value="1"/>
</dbReference>
<proteinExistence type="inferred from homology"/>
<evidence type="ECO:0000256" key="1">
    <source>
        <dbReference type="ARBA" id="ARBA00009505"/>
    </source>
</evidence>
<dbReference type="Pfam" id="PF08610">
    <property type="entry name" value="Pex16"/>
    <property type="match status" value="1"/>
</dbReference>
<evidence type="ECO:0000313" key="6">
    <source>
        <dbReference type="Proteomes" id="UP001381693"/>
    </source>
</evidence>
<gene>
    <name evidence="5" type="primary">PEX16</name>
    <name evidence="5" type="ORF">SK128_024605</name>
</gene>
<dbReference type="GO" id="GO:0005778">
    <property type="term" value="C:peroxisomal membrane"/>
    <property type="evidence" value="ECO:0007669"/>
    <property type="project" value="UniProtKB-SubCell"/>
</dbReference>
<evidence type="ECO:0000313" key="5">
    <source>
        <dbReference type="EMBL" id="KAK7083727.1"/>
    </source>
</evidence>
<dbReference type="GO" id="GO:0007031">
    <property type="term" value="P:peroxisome organization"/>
    <property type="evidence" value="ECO:0007669"/>
    <property type="project" value="UniProtKB-KW"/>
</dbReference>
<reference evidence="5 6" key="1">
    <citation type="submission" date="2023-11" db="EMBL/GenBank/DDBJ databases">
        <title>Halocaridina rubra genome assembly.</title>
        <authorList>
            <person name="Smith C."/>
        </authorList>
    </citation>
    <scope>NUCLEOTIDE SEQUENCE [LARGE SCALE GENOMIC DNA]</scope>
    <source>
        <strain evidence="5">EP-1</strain>
        <tissue evidence="5">Whole</tissue>
    </source>
</reference>
<dbReference type="InterPro" id="IPR013919">
    <property type="entry name" value="Pex16"/>
</dbReference>
<sequence length="306" mass="34797">MEMVVKWGSYMLAGRLKNSSLLCEVVYSGSRLFEMFNDFIVSGIQPHLSSAQGETLKVFLTILEYVEVLIEVSAVQLWGEMGRWAVVTVIQLIKCIGRFVLVFRLKTGIVSSPPIKPIDRKEATKIKQEKQFGLQNTSPGVMRLPHSGRIMRTLAGAPPSHQRTFTPPQPPNNNENEIPSNRPLSFRYITAEALHILRPLSHLSTMYLFGEQSWAPWLLSLGMDITSLKLYNESTITNAEKVELARRRVSILYYLVRTPAFHAVTHKRIKYFLTAVGNKVPLAGSICQPLLEYIPEWQKIYAYTWS</sequence>
<dbReference type="PANTHER" id="PTHR13299">
    <property type="entry name" value="PEROXISOMAL MEMBRANE PROTEIN PEX16"/>
    <property type="match status" value="1"/>
</dbReference>
<comment type="caution">
    <text evidence="5">The sequence shown here is derived from an EMBL/GenBank/DDBJ whole genome shotgun (WGS) entry which is preliminary data.</text>
</comment>
<name>A0AAN8XG65_HALRR</name>
<dbReference type="AlphaFoldDB" id="A0AAN8XG65"/>
<keyword evidence="3" id="KW-0962">Peroxisome biogenesis</keyword>
<organism evidence="5 6">
    <name type="scientific">Halocaridina rubra</name>
    <name type="common">Hawaiian red shrimp</name>
    <dbReference type="NCBI Taxonomy" id="373956"/>
    <lineage>
        <taxon>Eukaryota</taxon>
        <taxon>Metazoa</taxon>
        <taxon>Ecdysozoa</taxon>
        <taxon>Arthropoda</taxon>
        <taxon>Crustacea</taxon>
        <taxon>Multicrustacea</taxon>
        <taxon>Malacostraca</taxon>
        <taxon>Eumalacostraca</taxon>
        <taxon>Eucarida</taxon>
        <taxon>Decapoda</taxon>
        <taxon>Pleocyemata</taxon>
        <taxon>Caridea</taxon>
        <taxon>Atyoidea</taxon>
        <taxon>Atyidae</taxon>
        <taxon>Halocaridina</taxon>
    </lineage>
</organism>
<evidence type="ECO:0000256" key="4">
    <source>
        <dbReference type="SAM" id="MobiDB-lite"/>
    </source>
</evidence>